<dbReference type="PANTHER" id="PTHR48081">
    <property type="entry name" value="AB HYDROLASE SUPERFAMILY PROTEIN C4A8.06C"/>
    <property type="match status" value="1"/>
</dbReference>
<protein>
    <submittedName>
        <fullName evidence="3">Lipase/esterase</fullName>
    </submittedName>
</protein>
<dbReference type="RefSeq" id="WP_166460412.1">
    <property type="nucleotide sequence ID" value="NZ_BRXE01000071.1"/>
</dbReference>
<dbReference type="InterPro" id="IPR013094">
    <property type="entry name" value="AB_hydrolase_3"/>
</dbReference>
<keyword evidence="1" id="KW-0378">Hydrolase</keyword>
<evidence type="ECO:0000256" key="1">
    <source>
        <dbReference type="ARBA" id="ARBA00022801"/>
    </source>
</evidence>
<comment type="caution">
    <text evidence="3">The sequence shown here is derived from an EMBL/GenBank/DDBJ whole genome shotgun (WGS) entry which is preliminary data.</text>
</comment>
<proteinExistence type="predicted"/>
<accession>A0AA37Q843</accession>
<dbReference type="InterPro" id="IPR050300">
    <property type="entry name" value="GDXG_lipolytic_enzyme"/>
</dbReference>
<gene>
    <name evidence="3" type="ORF">SRL2020028_43270</name>
</gene>
<dbReference type="InterPro" id="IPR029058">
    <property type="entry name" value="AB_hydrolase_fold"/>
</dbReference>
<evidence type="ECO:0000259" key="2">
    <source>
        <dbReference type="Pfam" id="PF07859"/>
    </source>
</evidence>
<dbReference type="SUPFAM" id="SSF53474">
    <property type="entry name" value="alpha/beta-Hydrolases"/>
    <property type="match status" value="1"/>
</dbReference>
<feature type="domain" description="Alpha/beta hydrolase fold-3" evidence="2">
    <location>
        <begin position="82"/>
        <end position="287"/>
    </location>
</feature>
<dbReference type="Pfam" id="PF07859">
    <property type="entry name" value="Abhydrolase_3"/>
    <property type="match status" value="1"/>
</dbReference>
<sequence>MADQAFVQQTKQYWTKMFDTSADALQLRRNLRGRCPPPRREPLARVHTCGMPGAGGHGEIRLRIYQPWLPTAVGRPARIPLMVYLHGGGFVLRDEESCEACCRRLANGVGAVVVSVDYRLAPQHRFPAALDDAWAATLWVAAHADVLGGDPTRLAVAGEGAGGNLAAAVCLRARDHQHPPIAFQLLIYPVLDQRIPAATAPARSARDVVTIEQLGWFSDHYLGPESTRLQPSVSPLLADPAGLPAAHIVTAQNDPLRDQGEQFAHLLRSAGVPATARRYPGMFHGFFNLPDHMPSAAQAHTDVHAIVRDALHDPQMP</sequence>
<reference evidence="3" key="1">
    <citation type="submission" date="2022-07" db="EMBL/GenBank/DDBJ databases">
        <title>Mycobacterium kiyosense sp. nov., scotochromogenic slow-glowing species isolated from respiratory specimens.</title>
        <authorList>
            <person name="Fukano H."/>
            <person name="Kazumi Y."/>
            <person name="Sakagami N."/>
            <person name="Ato M."/>
            <person name="Mitarai S."/>
            <person name="Hoshino Y."/>
        </authorList>
    </citation>
    <scope>NUCLEOTIDE SEQUENCE</scope>
    <source>
        <strain evidence="3">SRL2020-028</strain>
    </source>
</reference>
<evidence type="ECO:0000313" key="4">
    <source>
        <dbReference type="Proteomes" id="UP001165663"/>
    </source>
</evidence>
<organism evidence="3 4">
    <name type="scientific">Mycobacterium kiyosense</name>
    <dbReference type="NCBI Taxonomy" id="2871094"/>
    <lineage>
        <taxon>Bacteria</taxon>
        <taxon>Bacillati</taxon>
        <taxon>Actinomycetota</taxon>
        <taxon>Actinomycetes</taxon>
        <taxon>Mycobacteriales</taxon>
        <taxon>Mycobacteriaceae</taxon>
        <taxon>Mycobacterium</taxon>
    </lineage>
</organism>
<dbReference type="Gene3D" id="3.40.50.1820">
    <property type="entry name" value="alpha/beta hydrolase"/>
    <property type="match status" value="1"/>
</dbReference>
<dbReference type="EMBL" id="BRXE01000071">
    <property type="protein sequence ID" value="GLB85071.1"/>
    <property type="molecule type" value="Genomic_DNA"/>
</dbReference>
<name>A0AA37Q843_9MYCO</name>
<dbReference type="AlphaFoldDB" id="A0AA37Q843"/>
<dbReference type="PANTHER" id="PTHR48081:SF8">
    <property type="entry name" value="ALPHA_BETA HYDROLASE FOLD-3 DOMAIN-CONTAINING PROTEIN-RELATED"/>
    <property type="match status" value="1"/>
</dbReference>
<dbReference type="GO" id="GO:0016787">
    <property type="term" value="F:hydrolase activity"/>
    <property type="evidence" value="ECO:0007669"/>
    <property type="project" value="UniProtKB-KW"/>
</dbReference>
<dbReference type="Proteomes" id="UP001165663">
    <property type="component" value="Unassembled WGS sequence"/>
</dbReference>
<evidence type="ECO:0000313" key="3">
    <source>
        <dbReference type="EMBL" id="GLB85071.1"/>
    </source>
</evidence>